<comment type="subcellular location">
    <subcellularLocation>
        <location evidence="1">Endomembrane system</location>
    </subcellularLocation>
</comment>
<dbReference type="Pfam" id="PF11904">
    <property type="entry name" value="ANKRD13_C"/>
    <property type="match status" value="1"/>
</dbReference>
<name>A0ABU6V4U2_9FABA</name>
<feature type="domain" description="Ankyrin repeat" evidence="4">
    <location>
        <begin position="62"/>
        <end position="108"/>
    </location>
</feature>
<protein>
    <recommendedName>
        <fullName evidence="4">Ankyrin repeat domain-containing protein</fullName>
    </recommendedName>
</protein>
<keyword evidence="3" id="KW-0472">Membrane</keyword>
<sequence>MPHRYRHSCRHSHRAAAIFSNLLIPWDRGISFHFESSVIPFVGKIAPYDTYEIWKRDDNLSADTSFAGFDDLKIQRVDQSLDDDGDLAHDILCGLLLVLNYDKRKIFNHSRTLENL</sequence>
<dbReference type="EMBL" id="JASCZI010151070">
    <property type="protein sequence ID" value="MED6168667.1"/>
    <property type="molecule type" value="Genomic_DNA"/>
</dbReference>
<evidence type="ECO:0000313" key="5">
    <source>
        <dbReference type="EMBL" id="MED6168667.1"/>
    </source>
</evidence>
<dbReference type="InterPro" id="IPR021832">
    <property type="entry name" value="ANKRD13"/>
</dbReference>
<reference evidence="5 6" key="1">
    <citation type="journal article" date="2023" name="Plants (Basel)">
        <title>Bridging the Gap: Combining Genomics and Transcriptomics Approaches to Understand Stylosanthes scabra, an Orphan Legume from the Brazilian Caatinga.</title>
        <authorList>
            <person name="Ferreira-Neto J.R.C."/>
            <person name="da Silva M.D."/>
            <person name="Binneck E."/>
            <person name="de Melo N.F."/>
            <person name="da Silva R.H."/>
            <person name="de Melo A.L.T.M."/>
            <person name="Pandolfi V."/>
            <person name="Bustamante F.O."/>
            <person name="Brasileiro-Vidal A.C."/>
            <person name="Benko-Iseppon A.M."/>
        </authorList>
    </citation>
    <scope>NUCLEOTIDE SEQUENCE [LARGE SCALE GENOMIC DNA]</scope>
    <source>
        <tissue evidence="5">Leaves</tissue>
    </source>
</reference>
<evidence type="ECO:0000256" key="1">
    <source>
        <dbReference type="ARBA" id="ARBA00004308"/>
    </source>
</evidence>
<evidence type="ECO:0000313" key="6">
    <source>
        <dbReference type="Proteomes" id="UP001341840"/>
    </source>
</evidence>
<dbReference type="PANTHER" id="PTHR12447:SF7">
    <property type="entry name" value="ANKYRIN REPEAT FAMILY PROTEIN"/>
    <property type="match status" value="1"/>
</dbReference>
<comment type="caution">
    <text evidence="5">The sequence shown here is derived from an EMBL/GenBank/DDBJ whole genome shotgun (WGS) entry which is preliminary data.</text>
</comment>
<keyword evidence="2" id="KW-0677">Repeat</keyword>
<proteinExistence type="predicted"/>
<dbReference type="InterPro" id="IPR055285">
    <property type="entry name" value="ANKRD13_C"/>
</dbReference>
<evidence type="ECO:0000259" key="4">
    <source>
        <dbReference type="Pfam" id="PF11904"/>
    </source>
</evidence>
<dbReference type="PANTHER" id="PTHR12447">
    <property type="entry name" value="ANKYRIN REPEAT DOMAIN-CONTAINING PROTEIN 13"/>
    <property type="match status" value="1"/>
</dbReference>
<organism evidence="5 6">
    <name type="scientific">Stylosanthes scabra</name>
    <dbReference type="NCBI Taxonomy" id="79078"/>
    <lineage>
        <taxon>Eukaryota</taxon>
        <taxon>Viridiplantae</taxon>
        <taxon>Streptophyta</taxon>
        <taxon>Embryophyta</taxon>
        <taxon>Tracheophyta</taxon>
        <taxon>Spermatophyta</taxon>
        <taxon>Magnoliopsida</taxon>
        <taxon>eudicotyledons</taxon>
        <taxon>Gunneridae</taxon>
        <taxon>Pentapetalae</taxon>
        <taxon>rosids</taxon>
        <taxon>fabids</taxon>
        <taxon>Fabales</taxon>
        <taxon>Fabaceae</taxon>
        <taxon>Papilionoideae</taxon>
        <taxon>50 kb inversion clade</taxon>
        <taxon>dalbergioids sensu lato</taxon>
        <taxon>Dalbergieae</taxon>
        <taxon>Pterocarpus clade</taxon>
        <taxon>Stylosanthes</taxon>
    </lineage>
</organism>
<evidence type="ECO:0000256" key="3">
    <source>
        <dbReference type="ARBA" id="ARBA00023136"/>
    </source>
</evidence>
<accession>A0ABU6V4U2</accession>
<evidence type="ECO:0000256" key="2">
    <source>
        <dbReference type="ARBA" id="ARBA00022737"/>
    </source>
</evidence>
<keyword evidence="6" id="KW-1185">Reference proteome</keyword>
<gene>
    <name evidence="5" type="ORF">PIB30_013650</name>
</gene>
<dbReference type="Proteomes" id="UP001341840">
    <property type="component" value="Unassembled WGS sequence"/>
</dbReference>